<reference evidence="12 13" key="1">
    <citation type="submission" date="2017-09" db="EMBL/GenBank/DDBJ databases">
        <authorList>
            <consortium name="International Durum Wheat Genome Sequencing Consortium (IDWGSC)"/>
            <person name="Milanesi L."/>
        </authorList>
    </citation>
    <scope>NUCLEOTIDE SEQUENCE [LARGE SCALE GENOMIC DNA]</scope>
    <source>
        <strain evidence="13">cv. Svevo</strain>
    </source>
</reference>
<name>A0A9R0WXI6_TRITD</name>
<dbReference type="PIRSF" id="PIRSF000654">
    <property type="entry name" value="Integrin-linked_kinase"/>
    <property type="match status" value="1"/>
</dbReference>
<dbReference type="Gene3D" id="1.10.510.10">
    <property type="entry name" value="Transferase(Phosphotransferase) domain 1"/>
    <property type="match status" value="1"/>
</dbReference>
<keyword evidence="2 10" id="KW-0723">Serine/threonine-protein kinase</keyword>
<comment type="catalytic activity">
    <reaction evidence="8">
        <text>L-seryl-[protein] + ATP = O-phospho-L-seryl-[protein] + ADP + H(+)</text>
        <dbReference type="Rhea" id="RHEA:17989"/>
        <dbReference type="Rhea" id="RHEA-COMP:9863"/>
        <dbReference type="Rhea" id="RHEA-COMP:11604"/>
        <dbReference type="ChEBI" id="CHEBI:15378"/>
        <dbReference type="ChEBI" id="CHEBI:29999"/>
        <dbReference type="ChEBI" id="CHEBI:30616"/>
        <dbReference type="ChEBI" id="CHEBI:83421"/>
        <dbReference type="ChEBI" id="CHEBI:456216"/>
        <dbReference type="EC" id="2.7.11.1"/>
    </reaction>
</comment>
<gene>
    <name evidence="12" type="ORF">TRITD_5Bv1G001360</name>
</gene>
<proteinExistence type="inferred from homology"/>
<evidence type="ECO:0000256" key="7">
    <source>
        <dbReference type="ARBA" id="ARBA00047899"/>
    </source>
</evidence>
<evidence type="ECO:0000313" key="12">
    <source>
        <dbReference type="EMBL" id="VAI26266.1"/>
    </source>
</evidence>
<evidence type="ECO:0000313" key="13">
    <source>
        <dbReference type="Proteomes" id="UP000324705"/>
    </source>
</evidence>
<dbReference type="FunFam" id="1.10.510.10:FF:001023">
    <property type="entry name" value="Os07g0541700 protein"/>
    <property type="match status" value="1"/>
</dbReference>
<dbReference type="OMA" id="THYMPPE"/>
<comment type="catalytic activity">
    <reaction evidence="7">
        <text>L-threonyl-[protein] + ATP = O-phospho-L-threonyl-[protein] + ADP + H(+)</text>
        <dbReference type="Rhea" id="RHEA:46608"/>
        <dbReference type="Rhea" id="RHEA-COMP:11060"/>
        <dbReference type="Rhea" id="RHEA-COMP:11605"/>
        <dbReference type="ChEBI" id="CHEBI:15378"/>
        <dbReference type="ChEBI" id="CHEBI:30013"/>
        <dbReference type="ChEBI" id="CHEBI:30616"/>
        <dbReference type="ChEBI" id="CHEBI:61977"/>
        <dbReference type="ChEBI" id="CHEBI:456216"/>
        <dbReference type="EC" id="2.7.11.1"/>
    </reaction>
</comment>
<dbReference type="EC" id="2.7.11.1" evidence="1"/>
<dbReference type="Proteomes" id="UP000324705">
    <property type="component" value="Chromosome 5B"/>
</dbReference>
<evidence type="ECO:0000256" key="9">
    <source>
        <dbReference type="PROSITE-ProRule" id="PRU10141"/>
    </source>
</evidence>
<dbReference type="PANTHER" id="PTHR45707">
    <property type="entry name" value="C2 CALCIUM/LIPID-BINDING PLANT PHOSPHORIBOSYLTRANSFERASE FAMILY PROTEIN"/>
    <property type="match status" value="1"/>
</dbReference>
<dbReference type="SUPFAM" id="SSF56112">
    <property type="entry name" value="Protein kinase-like (PK-like)"/>
    <property type="match status" value="1"/>
</dbReference>
<evidence type="ECO:0000256" key="5">
    <source>
        <dbReference type="ARBA" id="ARBA00022777"/>
    </source>
</evidence>
<dbReference type="Pfam" id="PF00069">
    <property type="entry name" value="Pkinase"/>
    <property type="match status" value="1"/>
</dbReference>
<accession>A0A9R0WXI6</accession>
<dbReference type="PROSITE" id="PS50011">
    <property type="entry name" value="PROTEIN_KINASE_DOM"/>
    <property type="match status" value="1"/>
</dbReference>
<dbReference type="Gramene" id="TRITD5Bv1G001360.2">
    <property type="protein sequence ID" value="TRITD5Bv1G001360.2"/>
    <property type="gene ID" value="TRITD5Bv1G001360"/>
</dbReference>
<keyword evidence="5" id="KW-0418">Kinase</keyword>
<dbReference type="PROSITE" id="PS00108">
    <property type="entry name" value="PROTEIN_KINASE_ST"/>
    <property type="match status" value="1"/>
</dbReference>
<dbReference type="InterPro" id="IPR011009">
    <property type="entry name" value="Kinase-like_dom_sf"/>
</dbReference>
<dbReference type="PROSITE" id="PS00107">
    <property type="entry name" value="PROTEIN_KINASE_ATP"/>
    <property type="match status" value="1"/>
</dbReference>
<evidence type="ECO:0000256" key="8">
    <source>
        <dbReference type="ARBA" id="ARBA00048679"/>
    </source>
</evidence>
<comment type="similarity">
    <text evidence="10">Belongs to the protein kinase superfamily.</text>
</comment>
<keyword evidence="13" id="KW-1185">Reference proteome</keyword>
<dbReference type="GO" id="GO:0004674">
    <property type="term" value="F:protein serine/threonine kinase activity"/>
    <property type="evidence" value="ECO:0007669"/>
    <property type="project" value="UniProtKB-KW"/>
</dbReference>
<keyword evidence="3" id="KW-0808">Transferase</keyword>
<evidence type="ECO:0000256" key="4">
    <source>
        <dbReference type="ARBA" id="ARBA00022741"/>
    </source>
</evidence>
<sequence length="254" mass="28711">MTAEMRIPFHELHEVTNGFSVDTRIGKGGYGDVYKGVYNGREVAVKLLHVDTVQGIDDQQYINEVDNLLRAKHPNIIQLLGYCYETTSELVKHNGNRCLSQHIYRVLCFEYMQGESLDKRLPEESFAPDWSTRYMIIKGICEGLGFLHRCEPPIFHLDLKPANILLDSSMVPKVADFGLSRLFGGSHTHTEHIRGTQAYMAPEFIEDGNISSKNDVFSLGLVMIEIMTGSPGYSSYIEMDEVTQFKQKVIGRIG</sequence>
<evidence type="ECO:0000259" key="11">
    <source>
        <dbReference type="PROSITE" id="PS50011"/>
    </source>
</evidence>
<dbReference type="EMBL" id="LT934120">
    <property type="protein sequence ID" value="VAI26266.1"/>
    <property type="molecule type" value="Genomic_DNA"/>
</dbReference>
<keyword evidence="4 9" id="KW-0547">Nucleotide-binding</keyword>
<feature type="domain" description="Protein kinase" evidence="11">
    <location>
        <begin position="19"/>
        <end position="254"/>
    </location>
</feature>
<evidence type="ECO:0000256" key="1">
    <source>
        <dbReference type="ARBA" id="ARBA00012513"/>
    </source>
</evidence>
<protein>
    <recommendedName>
        <fullName evidence="1">non-specific serine/threonine protein kinase</fullName>
        <ecNumber evidence="1">2.7.11.1</ecNumber>
    </recommendedName>
</protein>
<evidence type="ECO:0000256" key="10">
    <source>
        <dbReference type="RuleBase" id="RU000304"/>
    </source>
</evidence>
<dbReference type="InterPro" id="IPR017441">
    <property type="entry name" value="Protein_kinase_ATP_BS"/>
</dbReference>
<evidence type="ECO:0000256" key="3">
    <source>
        <dbReference type="ARBA" id="ARBA00022679"/>
    </source>
</evidence>
<dbReference type="GO" id="GO:0005524">
    <property type="term" value="F:ATP binding"/>
    <property type="evidence" value="ECO:0007669"/>
    <property type="project" value="UniProtKB-UniRule"/>
</dbReference>
<feature type="binding site" evidence="9">
    <location>
        <position position="46"/>
    </location>
    <ligand>
        <name>ATP</name>
        <dbReference type="ChEBI" id="CHEBI:30616"/>
    </ligand>
</feature>
<keyword evidence="6 9" id="KW-0067">ATP-binding</keyword>
<evidence type="ECO:0000256" key="6">
    <source>
        <dbReference type="ARBA" id="ARBA00022840"/>
    </source>
</evidence>
<evidence type="ECO:0000256" key="2">
    <source>
        <dbReference type="ARBA" id="ARBA00022527"/>
    </source>
</evidence>
<dbReference type="SMART" id="SM00220">
    <property type="entry name" value="S_TKc"/>
    <property type="match status" value="1"/>
</dbReference>
<organism evidence="12 13">
    <name type="scientific">Triticum turgidum subsp. durum</name>
    <name type="common">Durum wheat</name>
    <name type="synonym">Triticum durum</name>
    <dbReference type="NCBI Taxonomy" id="4567"/>
    <lineage>
        <taxon>Eukaryota</taxon>
        <taxon>Viridiplantae</taxon>
        <taxon>Streptophyta</taxon>
        <taxon>Embryophyta</taxon>
        <taxon>Tracheophyta</taxon>
        <taxon>Spermatophyta</taxon>
        <taxon>Magnoliopsida</taxon>
        <taxon>Liliopsida</taxon>
        <taxon>Poales</taxon>
        <taxon>Poaceae</taxon>
        <taxon>BOP clade</taxon>
        <taxon>Pooideae</taxon>
        <taxon>Triticodae</taxon>
        <taxon>Triticeae</taxon>
        <taxon>Triticinae</taxon>
        <taxon>Triticum</taxon>
    </lineage>
</organism>
<dbReference type="Gene3D" id="3.30.200.20">
    <property type="entry name" value="Phosphorylase Kinase, domain 1"/>
    <property type="match status" value="1"/>
</dbReference>
<dbReference type="PANTHER" id="PTHR45707:SF46">
    <property type="entry name" value="PROTEIN KINASE DOMAIN-CONTAINING PROTEIN"/>
    <property type="match status" value="1"/>
</dbReference>
<dbReference type="AlphaFoldDB" id="A0A9R0WXI6"/>
<dbReference type="InterPro" id="IPR000719">
    <property type="entry name" value="Prot_kinase_dom"/>
</dbReference>
<dbReference type="InterPro" id="IPR008271">
    <property type="entry name" value="Ser/Thr_kinase_AS"/>
</dbReference>